<dbReference type="PROSITE" id="PS51194">
    <property type="entry name" value="HELICASE_CTER"/>
    <property type="match status" value="1"/>
</dbReference>
<dbReference type="InterPro" id="IPR001650">
    <property type="entry name" value="Helicase_C-like"/>
</dbReference>
<dbReference type="GO" id="GO:0006289">
    <property type="term" value="P:nucleotide-excision repair"/>
    <property type="evidence" value="ECO:0007669"/>
    <property type="project" value="TreeGrafter"/>
</dbReference>
<keyword evidence="3" id="KW-0540">Nuclease</keyword>
<feature type="domain" description="HD Cas3-type" evidence="12">
    <location>
        <begin position="8"/>
        <end position="221"/>
    </location>
</feature>
<dbReference type="SMART" id="SM00487">
    <property type="entry name" value="DEXDc"/>
    <property type="match status" value="1"/>
</dbReference>
<evidence type="ECO:0000259" key="12">
    <source>
        <dbReference type="PROSITE" id="PS51643"/>
    </source>
</evidence>
<evidence type="ECO:0000256" key="5">
    <source>
        <dbReference type="ARBA" id="ARBA00022741"/>
    </source>
</evidence>
<dbReference type="GO" id="GO:0005524">
    <property type="term" value="F:ATP binding"/>
    <property type="evidence" value="ECO:0007669"/>
    <property type="project" value="UniProtKB-KW"/>
</dbReference>
<evidence type="ECO:0000313" key="13">
    <source>
        <dbReference type="EMBL" id="HFX13130.1"/>
    </source>
</evidence>
<accession>A0A7C3MHE7</accession>
<dbReference type="NCBIfam" id="TIGR01587">
    <property type="entry name" value="cas3_core"/>
    <property type="match status" value="1"/>
</dbReference>
<keyword evidence="7" id="KW-0347">Helicase</keyword>
<dbReference type="SMART" id="SM00490">
    <property type="entry name" value="HELICc"/>
    <property type="match status" value="1"/>
</dbReference>
<comment type="similarity">
    <text evidence="1">In the N-terminal section; belongs to the CRISPR-associated nuclease Cas3-HD family.</text>
</comment>
<comment type="caution">
    <text evidence="13">The sequence shown here is derived from an EMBL/GenBank/DDBJ whole genome shotgun (WGS) entry which is preliminary data.</text>
</comment>
<dbReference type="PANTHER" id="PTHR47957">
    <property type="entry name" value="ATP-DEPENDENT HELICASE HRQ1"/>
    <property type="match status" value="1"/>
</dbReference>
<organism evidence="13">
    <name type="scientific">Dictyoglomus thermophilum</name>
    <dbReference type="NCBI Taxonomy" id="14"/>
    <lineage>
        <taxon>Bacteria</taxon>
        <taxon>Pseudomonadati</taxon>
        <taxon>Dictyoglomota</taxon>
        <taxon>Dictyoglomia</taxon>
        <taxon>Dictyoglomales</taxon>
        <taxon>Dictyoglomaceae</taxon>
        <taxon>Dictyoglomus</taxon>
    </lineage>
</organism>
<dbReference type="InterPro" id="IPR006483">
    <property type="entry name" value="CRISPR-assoc_Cas3_HD"/>
</dbReference>
<dbReference type="Gene3D" id="3.40.50.300">
    <property type="entry name" value="P-loop containing nucleotide triphosphate hydrolases"/>
    <property type="match status" value="2"/>
</dbReference>
<evidence type="ECO:0000256" key="4">
    <source>
        <dbReference type="ARBA" id="ARBA00022723"/>
    </source>
</evidence>
<dbReference type="InterPro" id="IPR054712">
    <property type="entry name" value="Cas3-like_dom"/>
</dbReference>
<dbReference type="InterPro" id="IPR014001">
    <property type="entry name" value="Helicase_ATP-bd"/>
</dbReference>
<dbReference type="GO" id="GO:0016787">
    <property type="term" value="F:hydrolase activity"/>
    <property type="evidence" value="ECO:0007669"/>
    <property type="project" value="UniProtKB-KW"/>
</dbReference>
<evidence type="ECO:0000256" key="3">
    <source>
        <dbReference type="ARBA" id="ARBA00022722"/>
    </source>
</evidence>
<evidence type="ECO:0000259" key="10">
    <source>
        <dbReference type="PROSITE" id="PS51192"/>
    </source>
</evidence>
<feature type="domain" description="Helicase C-terminal" evidence="11">
    <location>
        <begin position="484"/>
        <end position="664"/>
    </location>
</feature>
<keyword evidence="5" id="KW-0547">Nucleotide-binding</keyword>
<dbReference type="EMBL" id="DTIN01000009">
    <property type="protein sequence ID" value="HFX13130.1"/>
    <property type="molecule type" value="Genomic_DNA"/>
</dbReference>
<dbReference type="PROSITE" id="PS51643">
    <property type="entry name" value="HD_CAS3"/>
    <property type="match status" value="1"/>
</dbReference>
<keyword evidence="6" id="KW-0378">Hydrolase</keyword>
<dbReference type="Pfam" id="PF00270">
    <property type="entry name" value="DEAD"/>
    <property type="match status" value="1"/>
</dbReference>
<name>A0A7C3MHE7_DICTH</name>
<protein>
    <submittedName>
        <fullName evidence="13">CRISPR-associated helicase Cas3</fullName>
    </submittedName>
</protein>
<dbReference type="InterPro" id="IPR038257">
    <property type="entry name" value="CRISPR-assoc_Cas3_HD_sf"/>
</dbReference>
<dbReference type="GO" id="GO:0004518">
    <property type="term" value="F:nuclease activity"/>
    <property type="evidence" value="ECO:0007669"/>
    <property type="project" value="UniProtKB-KW"/>
</dbReference>
<keyword evidence="4" id="KW-0479">Metal-binding</keyword>
<evidence type="ECO:0000259" key="11">
    <source>
        <dbReference type="PROSITE" id="PS51194"/>
    </source>
</evidence>
<dbReference type="PROSITE" id="PS51192">
    <property type="entry name" value="HELICASE_ATP_BIND_1"/>
    <property type="match status" value="1"/>
</dbReference>
<proteinExistence type="inferred from homology"/>
<gene>
    <name evidence="13" type="primary">cas3</name>
    <name evidence="13" type="ORF">ENW00_03090</name>
</gene>
<dbReference type="GO" id="GO:0046872">
    <property type="term" value="F:metal ion binding"/>
    <property type="evidence" value="ECO:0007669"/>
    <property type="project" value="UniProtKB-KW"/>
</dbReference>
<dbReference type="InterPro" id="IPR027417">
    <property type="entry name" value="P-loop_NTPase"/>
</dbReference>
<dbReference type="GO" id="GO:0003676">
    <property type="term" value="F:nucleic acid binding"/>
    <property type="evidence" value="ECO:0007669"/>
    <property type="project" value="InterPro"/>
</dbReference>
<dbReference type="GO" id="GO:0051607">
    <property type="term" value="P:defense response to virus"/>
    <property type="evidence" value="ECO:0007669"/>
    <property type="project" value="UniProtKB-KW"/>
</dbReference>
<keyword evidence="8" id="KW-0067">ATP-binding</keyword>
<dbReference type="InterPro" id="IPR011545">
    <property type="entry name" value="DEAD/DEAH_box_helicase_dom"/>
</dbReference>
<dbReference type="AlphaFoldDB" id="A0A7C3MHE7"/>
<dbReference type="GO" id="GO:0043138">
    <property type="term" value="F:3'-5' DNA helicase activity"/>
    <property type="evidence" value="ECO:0007669"/>
    <property type="project" value="TreeGrafter"/>
</dbReference>
<keyword evidence="9" id="KW-0051">Antiviral defense</keyword>
<dbReference type="PANTHER" id="PTHR47957:SF3">
    <property type="entry name" value="ATP-DEPENDENT HELICASE HRQ1"/>
    <property type="match status" value="1"/>
</dbReference>
<dbReference type="SUPFAM" id="SSF52540">
    <property type="entry name" value="P-loop containing nucleoside triphosphate hydrolases"/>
    <property type="match status" value="1"/>
</dbReference>
<dbReference type="Gene3D" id="1.10.3210.30">
    <property type="match status" value="1"/>
</dbReference>
<dbReference type="CDD" id="cd09641">
    <property type="entry name" value="Cas3''_I"/>
    <property type="match status" value="1"/>
</dbReference>
<comment type="similarity">
    <text evidence="2">In the central section; belongs to the CRISPR-associated helicase Cas3 family.</text>
</comment>
<dbReference type="NCBIfam" id="TIGR01596">
    <property type="entry name" value="cas3_HD"/>
    <property type="match status" value="1"/>
</dbReference>
<evidence type="ECO:0000256" key="1">
    <source>
        <dbReference type="ARBA" id="ARBA00006847"/>
    </source>
</evidence>
<dbReference type="GO" id="GO:0036297">
    <property type="term" value="P:interstrand cross-link repair"/>
    <property type="evidence" value="ECO:0007669"/>
    <property type="project" value="TreeGrafter"/>
</dbReference>
<dbReference type="CDD" id="cd17930">
    <property type="entry name" value="DEXHc_cas3"/>
    <property type="match status" value="1"/>
</dbReference>
<sequence length="784" mass="92579">MSYFSNLFSHPNKYLEVHLNNTMNLAISFLNDVPMENLFLSKEQLQKLIKINTLSHDIGKATSFFQEYLLSGEEEGSKETRHSLLSSFIAYYITKKVFEKENISDNIKIILPMFSYINVKRHHGNFLDILIEIDISEEDKELLYRQIESIDEDKFNILIKNIDEALFSEITKDKLKDIVEAVSKDIKIKRIKIKNLKHENATEYYLLNNLLFSLLIDADKSEVTIGKPERNPLDIPYIVVDHYKKDLKTDKKPINELRENAYQEVINKKIDLDQKIYSLTLPTGLGKTFISFAFALKLREEIRKKKGYTPRIIYSLPFLSIIEQNASVLEKVLIKYFGNIDSTIVLKHHHLSEIYYTYNDNEIEPDHAKILIEGWNSEIIITTFVQLFHTLISNKNSNLRKLHRIFGSIIILDEVQSIPIKYWYLLREIFKELVEKFNTYIIFSTATQPLIFKKDETLNLTNAEDYFTKLNRTILIPRLNESLLLEEFIENIDIKLDKSYMFIFNTINSAQKFYSLLKEKTKEDIVFLSSHIIPKDRLERIESIKKGEKRIVVTTQLVEAGVDIDLDIVYRDIAPLDSINQSAGRCNRNWLKDIGEVYLYSLQDDKRRYASYIYDKILLDVTNNILKKDEKIEEVEFLNYIQNYFYEINERKAKDISKNFLDAIYSLRYSGYTENENDKYIGIEDFKLIEEDQPKIDVFIELNEEAENLWNQYIKLKEIKDIYERRIEFLKIKSNFYKYVISIPVRAENLPAIEYGFGYISKDNLEDFYDKETGYKIKSGILLW</sequence>
<dbReference type="InterPro" id="IPR006474">
    <property type="entry name" value="Helicase_Cas3_CRISPR-ass_core"/>
</dbReference>
<dbReference type="Pfam" id="PF22590">
    <property type="entry name" value="Cas3-like_C_2"/>
    <property type="match status" value="1"/>
</dbReference>
<evidence type="ECO:0000256" key="8">
    <source>
        <dbReference type="ARBA" id="ARBA00022840"/>
    </source>
</evidence>
<evidence type="ECO:0000256" key="7">
    <source>
        <dbReference type="ARBA" id="ARBA00022806"/>
    </source>
</evidence>
<feature type="domain" description="Helicase ATP-binding" evidence="10">
    <location>
        <begin position="268"/>
        <end position="466"/>
    </location>
</feature>
<evidence type="ECO:0000256" key="2">
    <source>
        <dbReference type="ARBA" id="ARBA00009046"/>
    </source>
</evidence>
<reference evidence="13" key="1">
    <citation type="journal article" date="2020" name="mSystems">
        <title>Genome- and Community-Level Interaction Insights into Carbon Utilization and Element Cycling Functions of Hydrothermarchaeota in Hydrothermal Sediment.</title>
        <authorList>
            <person name="Zhou Z."/>
            <person name="Liu Y."/>
            <person name="Xu W."/>
            <person name="Pan J."/>
            <person name="Luo Z.H."/>
            <person name="Li M."/>
        </authorList>
    </citation>
    <scope>NUCLEOTIDE SEQUENCE [LARGE SCALE GENOMIC DNA]</scope>
    <source>
        <strain evidence="13">SpSt-81</strain>
    </source>
</reference>
<evidence type="ECO:0000256" key="9">
    <source>
        <dbReference type="ARBA" id="ARBA00023118"/>
    </source>
</evidence>
<evidence type="ECO:0000256" key="6">
    <source>
        <dbReference type="ARBA" id="ARBA00022801"/>
    </source>
</evidence>